<feature type="transmembrane region" description="Helical" evidence="1">
    <location>
        <begin position="6"/>
        <end position="32"/>
    </location>
</feature>
<name>A0A2T0GRW3_ACTMO</name>
<dbReference type="Proteomes" id="UP000239352">
    <property type="component" value="Unassembled WGS sequence"/>
</dbReference>
<proteinExistence type="predicted"/>
<dbReference type="AlphaFoldDB" id="A0A2T0GRW3"/>
<evidence type="ECO:0000313" key="3">
    <source>
        <dbReference type="Proteomes" id="UP000239352"/>
    </source>
</evidence>
<dbReference type="InParanoid" id="A0A2T0GRW3"/>
<sequence length="105" mass="10353">MGTVIDVVALLVTLVAVLVSAGHAGYLALMYGAARKRPGGEPTARFAGKRARVAGAALAGALLALLISSGGVAADVIAVLLGGASGLGSLKALSSTRADFHHGRY</sequence>
<keyword evidence="1" id="KW-0472">Membrane</keyword>
<dbReference type="EMBL" id="PVSR01000058">
    <property type="protein sequence ID" value="PRW61783.1"/>
    <property type="molecule type" value="Genomic_DNA"/>
</dbReference>
<dbReference type="STRING" id="1050202.GCA_000384035_00342"/>
<gene>
    <name evidence="2" type="ORF">CEP50_18880</name>
</gene>
<keyword evidence="1" id="KW-1133">Transmembrane helix</keyword>
<protein>
    <submittedName>
        <fullName evidence="2">Uncharacterized protein</fullName>
    </submittedName>
</protein>
<evidence type="ECO:0000313" key="2">
    <source>
        <dbReference type="EMBL" id="PRW61783.1"/>
    </source>
</evidence>
<reference evidence="2 3" key="1">
    <citation type="submission" date="2018-03" db="EMBL/GenBank/DDBJ databases">
        <title>Actinopolyspora mortivallis from Sahara, screening for active biomolecules.</title>
        <authorList>
            <person name="Selama O."/>
            <person name="Wellington E.M.H."/>
            <person name="Hacene H."/>
        </authorList>
    </citation>
    <scope>NUCLEOTIDE SEQUENCE [LARGE SCALE GENOMIC DNA]</scope>
    <source>
        <strain evidence="2 3">M5A</strain>
    </source>
</reference>
<evidence type="ECO:0000256" key="1">
    <source>
        <dbReference type="SAM" id="Phobius"/>
    </source>
</evidence>
<feature type="transmembrane region" description="Helical" evidence="1">
    <location>
        <begin position="53"/>
        <end position="81"/>
    </location>
</feature>
<keyword evidence="1" id="KW-0812">Transmembrane</keyword>
<dbReference type="RefSeq" id="WP_106115266.1">
    <property type="nucleotide sequence ID" value="NZ_PVSR01000058.1"/>
</dbReference>
<keyword evidence="3" id="KW-1185">Reference proteome</keyword>
<comment type="caution">
    <text evidence="2">The sequence shown here is derived from an EMBL/GenBank/DDBJ whole genome shotgun (WGS) entry which is preliminary data.</text>
</comment>
<accession>A0A2T0GRW3</accession>
<organism evidence="2 3">
    <name type="scientific">Actinopolyspora mortivallis</name>
    <dbReference type="NCBI Taxonomy" id="33906"/>
    <lineage>
        <taxon>Bacteria</taxon>
        <taxon>Bacillati</taxon>
        <taxon>Actinomycetota</taxon>
        <taxon>Actinomycetes</taxon>
        <taxon>Actinopolysporales</taxon>
        <taxon>Actinopolysporaceae</taxon>
        <taxon>Actinopolyspora</taxon>
    </lineage>
</organism>